<dbReference type="Proteomes" id="UP000766904">
    <property type="component" value="Unassembled WGS sequence"/>
</dbReference>
<protein>
    <submittedName>
        <fullName evidence="3">DUF2892 domain-containing protein</fullName>
    </submittedName>
</protein>
<sequence length="89" mass="9302">MKRNVGGFDRTWRLVGGAILVAVGLASFAGLLSVGTTVAAILIVAGAVFFATGVVQKCTINRLLGIDTYRKDAETDAESMDETPAKRAS</sequence>
<feature type="transmembrane region" description="Helical" evidence="1">
    <location>
        <begin position="38"/>
        <end position="55"/>
    </location>
</feature>
<gene>
    <name evidence="3" type="ORF">CV102_02230</name>
</gene>
<keyword evidence="4" id="KW-1185">Reference proteome</keyword>
<evidence type="ECO:0000259" key="2">
    <source>
        <dbReference type="Pfam" id="PF11127"/>
    </source>
</evidence>
<keyword evidence="1" id="KW-0812">Transmembrane</keyword>
<dbReference type="Pfam" id="PF11127">
    <property type="entry name" value="YgaP-like_TM"/>
    <property type="match status" value="1"/>
</dbReference>
<name>A0A8J8Q8F2_9EURY</name>
<proteinExistence type="predicted"/>
<dbReference type="RefSeq" id="WP_148856204.1">
    <property type="nucleotide sequence ID" value="NZ_PHNJ01000001.1"/>
</dbReference>
<evidence type="ECO:0000256" key="1">
    <source>
        <dbReference type="SAM" id="Phobius"/>
    </source>
</evidence>
<accession>A0A8J8Q8F2</accession>
<keyword evidence="1" id="KW-0472">Membrane</keyword>
<evidence type="ECO:0000313" key="4">
    <source>
        <dbReference type="Proteomes" id="UP000766904"/>
    </source>
</evidence>
<keyword evidence="1" id="KW-1133">Transmembrane helix</keyword>
<reference evidence="3" key="1">
    <citation type="submission" date="2017-11" db="EMBL/GenBank/DDBJ databases">
        <authorList>
            <person name="Kajale S.C."/>
            <person name="Sharma A."/>
        </authorList>
    </citation>
    <scope>NUCLEOTIDE SEQUENCE</scope>
    <source>
        <strain evidence="3">LS1_42</strain>
    </source>
</reference>
<feature type="domain" description="Inner membrane protein YgaP-like transmembrane" evidence="2">
    <location>
        <begin position="1"/>
        <end position="71"/>
    </location>
</feature>
<dbReference type="AlphaFoldDB" id="A0A8J8Q8F2"/>
<comment type="caution">
    <text evidence="3">The sequence shown here is derived from an EMBL/GenBank/DDBJ whole genome shotgun (WGS) entry which is preliminary data.</text>
</comment>
<dbReference type="OrthoDB" id="100832at2157"/>
<evidence type="ECO:0000313" key="3">
    <source>
        <dbReference type="EMBL" id="TYL40413.1"/>
    </source>
</evidence>
<feature type="transmembrane region" description="Helical" evidence="1">
    <location>
        <begin position="12"/>
        <end position="32"/>
    </location>
</feature>
<organism evidence="3 4">
    <name type="scientific">Natronococcus pandeyae</name>
    <dbReference type="NCBI Taxonomy" id="2055836"/>
    <lineage>
        <taxon>Archaea</taxon>
        <taxon>Methanobacteriati</taxon>
        <taxon>Methanobacteriota</taxon>
        <taxon>Stenosarchaea group</taxon>
        <taxon>Halobacteria</taxon>
        <taxon>Halobacteriales</taxon>
        <taxon>Natrialbaceae</taxon>
        <taxon>Natronococcus</taxon>
    </lineage>
</organism>
<dbReference type="EMBL" id="PHNJ01000001">
    <property type="protein sequence ID" value="TYL40413.1"/>
    <property type="molecule type" value="Genomic_DNA"/>
</dbReference>
<dbReference type="InterPro" id="IPR021309">
    <property type="entry name" value="YgaP-like_TM"/>
</dbReference>